<dbReference type="EMBL" id="CP084389">
    <property type="protein sequence ID" value="UZX29106.1"/>
    <property type="molecule type" value="Genomic_DNA"/>
</dbReference>
<evidence type="ECO:0000256" key="7">
    <source>
        <dbReference type="ARBA" id="ARBA00022993"/>
    </source>
</evidence>
<dbReference type="FunFam" id="3.40.50.300:FF:000991">
    <property type="entry name" value="Dephospho-CoA kinase"/>
    <property type="match status" value="1"/>
</dbReference>
<reference evidence="10" key="1">
    <citation type="submission" date="2021-09" db="EMBL/GenBank/DDBJ databases">
        <title>Lactobacillus species from Apis mellifera, Switzerland.</title>
        <authorList>
            <person name="Pfister J."/>
            <person name="Brown A."/>
            <person name="Neumann P."/>
            <person name="Collaud A."/>
            <person name="Retschnig G."/>
            <person name="Perreten V."/>
        </authorList>
    </citation>
    <scope>NUCLEOTIDE SEQUENCE</scope>
    <source>
        <strain evidence="10">IBH002</strain>
    </source>
</reference>
<keyword evidence="11" id="KW-1185">Reference proteome</keyword>
<dbReference type="CDD" id="cd02022">
    <property type="entry name" value="DPCK"/>
    <property type="match status" value="1"/>
</dbReference>
<gene>
    <name evidence="8 10" type="primary">coaE</name>
    <name evidence="10" type="ORF">LDX53_05815</name>
</gene>
<comment type="pathway">
    <text evidence="8">Cofactor biosynthesis; coenzyme A biosynthesis; CoA from (R)-pantothenate: step 5/5.</text>
</comment>
<keyword evidence="2 8" id="KW-0963">Cytoplasm</keyword>
<dbReference type="Pfam" id="PF01121">
    <property type="entry name" value="CoaE"/>
    <property type="match status" value="1"/>
</dbReference>
<evidence type="ECO:0000256" key="4">
    <source>
        <dbReference type="ARBA" id="ARBA00022741"/>
    </source>
</evidence>
<keyword evidence="7 8" id="KW-0173">Coenzyme A biosynthesis</keyword>
<dbReference type="Gene3D" id="3.40.50.300">
    <property type="entry name" value="P-loop containing nucleotide triphosphate hydrolases"/>
    <property type="match status" value="1"/>
</dbReference>
<dbReference type="HAMAP" id="MF_00376">
    <property type="entry name" value="Dephospho_CoA_kinase"/>
    <property type="match status" value="1"/>
</dbReference>
<comment type="function">
    <text evidence="8">Catalyzes the phosphorylation of the 3'-hydroxyl group of dephosphocoenzyme A to form coenzyme A.</text>
</comment>
<dbReference type="InterPro" id="IPR027417">
    <property type="entry name" value="P-loop_NTPase"/>
</dbReference>
<name>A0AA47B2T6_9LACO</name>
<keyword evidence="5 8" id="KW-0418">Kinase</keyword>
<dbReference type="GO" id="GO:0005524">
    <property type="term" value="F:ATP binding"/>
    <property type="evidence" value="ECO:0007669"/>
    <property type="project" value="UniProtKB-UniRule"/>
</dbReference>
<keyword evidence="6 8" id="KW-0067">ATP-binding</keyword>
<dbReference type="GO" id="GO:0004140">
    <property type="term" value="F:dephospho-CoA kinase activity"/>
    <property type="evidence" value="ECO:0007669"/>
    <property type="project" value="UniProtKB-UniRule"/>
</dbReference>
<keyword evidence="3 8" id="KW-0808">Transferase</keyword>
<comment type="similarity">
    <text evidence="1 8">Belongs to the CoaE family.</text>
</comment>
<evidence type="ECO:0000256" key="6">
    <source>
        <dbReference type="ARBA" id="ARBA00022840"/>
    </source>
</evidence>
<dbReference type="PROSITE" id="PS51219">
    <property type="entry name" value="DPCK"/>
    <property type="match status" value="1"/>
</dbReference>
<organism evidence="10 11">
    <name type="scientific">Lactobacillus helsingborgensis</name>
    <dbReference type="NCBI Taxonomy" id="1218494"/>
    <lineage>
        <taxon>Bacteria</taxon>
        <taxon>Bacillati</taxon>
        <taxon>Bacillota</taxon>
        <taxon>Bacilli</taxon>
        <taxon>Lactobacillales</taxon>
        <taxon>Lactobacillaceae</taxon>
        <taxon>Lactobacillus</taxon>
    </lineage>
</organism>
<dbReference type="GO" id="GO:0005737">
    <property type="term" value="C:cytoplasm"/>
    <property type="evidence" value="ECO:0007669"/>
    <property type="project" value="UniProtKB-SubCell"/>
</dbReference>
<keyword evidence="4 8" id="KW-0547">Nucleotide-binding</keyword>
<dbReference type="PANTHER" id="PTHR10695">
    <property type="entry name" value="DEPHOSPHO-COA KINASE-RELATED"/>
    <property type="match status" value="1"/>
</dbReference>
<evidence type="ECO:0000256" key="1">
    <source>
        <dbReference type="ARBA" id="ARBA00009018"/>
    </source>
</evidence>
<dbReference type="EC" id="2.7.1.24" evidence="8 9"/>
<comment type="subcellular location">
    <subcellularLocation>
        <location evidence="8">Cytoplasm</location>
    </subcellularLocation>
</comment>
<proteinExistence type="inferred from homology"/>
<dbReference type="Proteomes" id="UP001164557">
    <property type="component" value="Chromosome"/>
</dbReference>
<dbReference type="InterPro" id="IPR001977">
    <property type="entry name" value="Depp_CoAkinase"/>
</dbReference>
<dbReference type="NCBIfam" id="TIGR00152">
    <property type="entry name" value="dephospho-CoA kinase"/>
    <property type="match status" value="1"/>
</dbReference>
<evidence type="ECO:0000256" key="9">
    <source>
        <dbReference type="NCBIfam" id="TIGR00152"/>
    </source>
</evidence>
<dbReference type="PANTHER" id="PTHR10695:SF46">
    <property type="entry name" value="BIFUNCTIONAL COENZYME A SYNTHASE-RELATED"/>
    <property type="match status" value="1"/>
</dbReference>
<evidence type="ECO:0000256" key="3">
    <source>
        <dbReference type="ARBA" id="ARBA00022679"/>
    </source>
</evidence>
<feature type="binding site" evidence="8">
    <location>
        <begin position="12"/>
        <end position="17"/>
    </location>
    <ligand>
        <name>ATP</name>
        <dbReference type="ChEBI" id="CHEBI:30616"/>
    </ligand>
</feature>
<dbReference type="SUPFAM" id="SSF52540">
    <property type="entry name" value="P-loop containing nucleoside triphosphate hydrolases"/>
    <property type="match status" value="1"/>
</dbReference>
<accession>A0AA47B2T6</accession>
<sequence>MTMILGLTGGIASGKSTADAFFEKMQIPVIDCDQIAHDILKTGNQGYEKVIKQFGSEVLNTDSSLNRSKLGQIVFNDKKQLEILNEITHPLIFTEIQAKIALNKAKKSPIIVVDAPVLFESNGQKYCDRTLLIAIPEKLQLERLMQRDHLSQGAALKRINSQMPLKQKEKLADYVINNTGSRKDLEIKLEELLLEIKGED</sequence>
<dbReference type="AlphaFoldDB" id="A0AA47B2T6"/>
<evidence type="ECO:0000256" key="8">
    <source>
        <dbReference type="HAMAP-Rule" id="MF_00376"/>
    </source>
</evidence>
<dbReference type="GO" id="GO:0015937">
    <property type="term" value="P:coenzyme A biosynthetic process"/>
    <property type="evidence" value="ECO:0007669"/>
    <property type="project" value="UniProtKB-UniRule"/>
</dbReference>
<evidence type="ECO:0000313" key="10">
    <source>
        <dbReference type="EMBL" id="UZX29106.1"/>
    </source>
</evidence>
<evidence type="ECO:0000313" key="11">
    <source>
        <dbReference type="Proteomes" id="UP001164557"/>
    </source>
</evidence>
<comment type="catalytic activity">
    <reaction evidence="8">
        <text>3'-dephospho-CoA + ATP = ADP + CoA + H(+)</text>
        <dbReference type="Rhea" id="RHEA:18245"/>
        <dbReference type="ChEBI" id="CHEBI:15378"/>
        <dbReference type="ChEBI" id="CHEBI:30616"/>
        <dbReference type="ChEBI" id="CHEBI:57287"/>
        <dbReference type="ChEBI" id="CHEBI:57328"/>
        <dbReference type="ChEBI" id="CHEBI:456216"/>
        <dbReference type="EC" id="2.7.1.24"/>
    </reaction>
</comment>
<dbReference type="RefSeq" id="WP_046327321.1">
    <property type="nucleotide sequence ID" value="NZ_CP084389.1"/>
</dbReference>
<evidence type="ECO:0000256" key="5">
    <source>
        <dbReference type="ARBA" id="ARBA00022777"/>
    </source>
</evidence>
<evidence type="ECO:0000256" key="2">
    <source>
        <dbReference type="ARBA" id="ARBA00022490"/>
    </source>
</evidence>
<protein>
    <recommendedName>
        <fullName evidence="8 9">Dephospho-CoA kinase</fullName>
        <ecNumber evidence="8 9">2.7.1.24</ecNumber>
    </recommendedName>
    <alternativeName>
        <fullName evidence="8">Dephosphocoenzyme A kinase</fullName>
    </alternativeName>
</protein>